<dbReference type="EMBL" id="JAAOXG010000060">
    <property type="protein sequence ID" value="NNJ32585.1"/>
    <property type="molecule type" value="Genomic_DNA"/>
</dbReference>
<name>A0ABX1VYU6_9FIRM</name>
<evidence type="ECO:0000313" key="2">
    <source>
        <dbReference type="Proteomes" id="UP000539052"/>
    </source>
</evidence>
<organism evidence="1 2">
    <name type="scientific">Lacrimispora defluvii</name>
    <dbReference type="NCBI Taxonomy" id="2719233"/>
    <lineage>
        <taxon>Bacteria</taxon>
        <taxon>Bacillati</taxon>
        <taxon>Bacillota</taxon>
        <taxon>Clostridia</taxon>
        <taxon>Lachnospirales</taxon>
        <taxon>Lachnospiraceae</taxon>
        <taxon>Lacrimispora</taxon>
    </lineage>
</organism>
<reference evidence="1 2" key="1">
    <citation type="submission" date="2020-03" db="EMBL/GenBank/DDBJ databases">
        <title>Genome Sequence of industrial isolate, B5A.</title>
        <authorList>
            <person name="Sharma S."/>
            <person name="Patil P.B."/>
            <person name="Korpole S."/>
        </authorList>
    </citation>
    <scope>NUCLEOTIDE SEQUENCE [LARGE SCALE GENOMIC DNA]</scope>
    <source>
        <strain evidence="1 2">PI-S10-B5A</strain>
    </source>
</reference>
<dbReference type="Proteomes" id="UP000539052">
    <property type="component" value="Unassembled WGS sequence"/>
</dbReference>
<evidence type="ECO:0000313" key="1">
    <source>
        <dbReference type="EMBL" id="NNJ32585.1"/>
    </source>
</evidence>
<comment type="caution">
    <text evidence="1">The sequence shown here is derived from an EMBL/GenBank/DDBJ whole genome shotgun (WGS) entry which is preliminary data.</text>
</comment>
<dbReference type="RefSeq" id="WP_170823647.1">
    <property type="nucleotide sequence ID" value="NZ_JAAOXG010000060.1"/>
</dbReference>
<keyword evidence="2" id="KW-1185">Reference proteome</keyword>
<accession>A0ABX1VYU6</accession>
<proteinExistence type="predicted"/>
<protein>
    <submittedName>
        <fullName evidence="1">Uncharacterized protein</fullName>
    </submittedName>
</protein>
<gene>
    <name evidence="1" type="ORF">G9470_22745</name>
</gene>
<sequence length="565" mass="66100">MDDYIKKVGQSIDDAIDFFLKRINEISENGPYRKSRKMPTTFPMLKLGNDEFYEYAYFERTLEWFVRDLLINTILHDLFTIHGIESMWPDNKNYVRYSTEAIEDVCPFEFIININGKKIGVRYTGLCAGEATELMEKYEIEKILQIKWDDKLTSREDQQEEYNVVTPAEFFENYFSTAEYELFLSKVLPAIEAANNEIGFETIPRLSLRYLSNFKADVSMFLGNAAFDQMRFQVLPGSKEKKPLASMTFSAVDYEIMNRNFQERGLYKALLGTEGFAKCFVTAEYQFQVFKQGHSFDYTSVVCGYLKAVEQLLFKLLLINLDFPSQDKLWIKKNNSNIPNYKYMQDVTVRQNPITKKPQVVFERDFKDYFDITLAPMIWFLHDNVNGWKISDAGRLVIHSFLLNFAADCRNDHFHKDNIDDFGVVSRIRNNAILIIYLLLGGYKLTGSHQNDIVALGIDDDSFDKMYKKIQELPRGMSKFVVYFEGQKPIKAYRHYTQEPTIYDDNGSVAASKIRFVAVDEFGSDEYDRAMQGEYREREFTLRKDNIPTKISYINGRQEEIFIVW</sequence>